<evidence type="ECO:0000256" key="3">
    <source>
        <dbReference type="ARBA" id="ARBA00022692"/>
    </source>
</evidence>
<organism evidence="10">
    <name type="scientific">marine sediment metagenome</name>
    <dbReference type="NCBI Taxonomy" id="412755"/>
    <lineage>
        <taxon>unclassified sequences</taxon>
        <taxon>metagenomes</taxon>
        <taxon>ecological metagenomes</taxon>
    </lineage>
</organism>
<evidence type="ECO:0000256" key="6">
    <source>
        <dbReference type="ARBA" id="ARBA00038076"/>
    </source>
</evidence>
<feature type="domain" description="ABC3 transporter permease C-terminal" evidence="8">
    <location>
        <begin position="223"/>
        <end position="344"/>
    </location>
</feature>
<dbReference type="GO" id="GO:0005886">
    <property type="term" value="C:plasma membrane"/>
    <property type="evidence" value="ECO:0007669"/>
    <property type="project" value="UniProtKB-SubCell"/>
</dbReference>
<reference evidence="10" key="1">
    <citation type="journal article" date="2015" name="Nature">
        <title>Complex archaea that bridge the gap between prokaryotes and eukaryotes.</title>
        <authorList>
            <person name="Spang A."/>
            <person name="Saw J.H."/>
            <person name="Jorgensen S.L."/>
            <person name="Zaremba-Niedzwiedzka K."/>
            <person name="Martijn J."/>
            <person name="Lind A.E."/>
            <person name="van Eijk R."/>
            <person name="Schleper C."/>
            <person name="Guy L."/>
            <person name="Ettema T.J."/>
        </authorList>
    </citation>
    <scope>NUCLEOTIDE SEQUENCE</scope>
</reference>
<evidence type="ECO:0000313" key="10">
    <source>
        <dbReference type="EMBL" id="KKK91095.1"/>
    </source>
</evidence>
<dbReference type="AlphaFoldDB" id="A0A0F8ZZ10"/>
<feature type="transmembrane region" description="Helical" evidence="7">
    <location>
        <begin position="213"/>
        <end position="239"/>
    </location>
</feature>
<sequence>VNRLGADMMVVPRGEKIARQFNEALITGKAATFYLEPSTVEKVSKVPGVEHTSNQTFVETLTNARCCAGKFFIVAFNPDTDFTVKPWLKTDVGLSISEIQNWMIVGDRILLRKGTTAQFYGTSFTVAGVLEPTGTGMDWTIYISEKSLRKMVAGSAAKAEMPLRIRQGDVSTILVKAEPGVDLIDLAERIEQTAPEIQVVLSSTVAKLARQQLFSIACMLGCVVAGLWVMALISSGVIFSMAVRERRSQIGLLVAKGANKRFIFGMLTKESIVIAATSCLSGCFIGLLIVISFRALLSNALGTSDVLPSTVTICLFVAAFSTLGTATAVITAIIPVIPVLRTEPYEAIKQGAAT</sequence>
<comment type="similarity">
    <text evidence="6">Belongs to the ABC-4 integral membrane protein family.</text>
</comment>
<name>A0A0F8ZZ10_9ZZZZ</name>
<proteinExistence type="inferred from homology"/>
<dbReference type="InterPro" id="IPR025857">
    <property type="entry name" value="MacB_PCD"/>
</dbReference>
<keyword evidence="5 7" id="KW-0472">Membrane</keyword>
<evidence type="ECO:0000259" key="9">
    <source>
        <dbReference type="Pfam" id="PF12704"/>
    </source>
</evidence>
<comment type="caution">
    <text evidence="10">The sequence shown here is derived from an EMBL/GenBank/DDBJ whole genome shotgun (WGS) entry which is preliminary data.</text>
</comment>
<evidence type="ECO:0000256" key="2">
    <source>
        <dbReference type="ARBA" id="ARBA00022475"/>
    </source>
</evidence>
<keyword evidence="3 7" id="KW-0812">Transmembrane</keyword>
<accession>A0A0F8ZZ10</accession>
<evidence type="ECO:0000256" key="7">
    <source>
        <dbReference type="SAM" id="Phobius"/>
    </source>
</evidence>
<keyword evidence="2" id="KW-1003">Cell membrane</keyword>
<evidence type="ECO:0000256" key="5">
    <source>
        <dbReference type="ARBA" id="ARBA00023136"/>
    </source>
</evidence>
<evidence type="ECO:0000259" key="8">
    <source>
        <dbReference type="Pfam" id="PF02687"/>
    </source>
</evidence>
<dbReference type="PANTHER" id="PTHR30572:SF4">
    <property type="entry name" value="ABC TRANSPORTER PERMEASE YTRF"/>
    <property type="match status" value="1"/>
</dbReference>
<dbReference type="EMBL" id="LAZR01048804">
    <property type="protein sequence ID" value="KKK91095.1"/>
    <property type="molecule type" value="Genomic_DNA"/>
</dbReference>
<dbReference type="Pfam" id="PF12704">
    <property type="entry name" value="MacB_PCD"/>
    <property type="match status" value="1"/>
</dbReference>
<dbReference type="Pfam" id="PF02687">
    <property type="entry name" value="FtsX"/>
    <property type="match status" value="1"/>
</dbReference>
<evidence type="ECO:0000256" key="1">
    <source>
        <dbReference type="ARBA" id="ARBA00004651"/>
    </source>
</evidence>
<feature type="non-terminal residue" evidence="10">
    <location>
        <position position="1"/>
    </location>
</feature>
<keyword evidence="4 7" id="KW-1133">Transmembrane helix</keyword>
<evidence type="ECO:0008006" key="11">
    <source>
        <dbReference type="Google" id="ProtNLM"/>
    </source>
</evidence>
<feature type="domain" description="MacB-like periplasmic core" evidence="9">
    <location>
        <begin position="35"/>
        <end position="192"/>
    </location>
</feature>
<feature type="transmembrane region" description="Helical" evidence="7">
    <location>
        <begin position="309"/>
        <end position="340"/>
    </location>
</feature>
<dbReference type="InterPro" id="IPR050250">
    <property type="entry name" value="Macrolide_Exporter_MacB"/>
</dbReference>
<dbReference type="PANTHER" id="PTHR30572">
    <property type="entry name" value="MEMBRANE COMPONENT OF TRANSPORTER-RELATED"/>
    <property type="match status" value="1"/>
</dbReference>
<comment type="subcellular location">
    <subcellularLocation>
        <location evidence="1">Cell membrane</location>
        <topology evidence="1">Multi-pass membrane protein</topology>
    </subcellularLocation>
</comment>
<gene>
    <name evidence="10" type="ORF">LCGC14_2716400</name>
</gene>
<feature type="transmembrane region" description="Helical" evidence="7">
    <location>
        <begin position="271"/>
        <end position="297"/>
    </location>
</feature>
<dbReference type="GO" id="GO:0022857">
    <property type="term" value="F:transmembrane transporter activity"/>
    <property type="evidence" value="ECO:0007669"/>
    <property type="project" value="TreeGrafter"/>
</dbReference>
<protein>
    <recommendedName>
        <fullName evidence="11">ABC3 transporter permease protein domain-containing protein</fullName>
    </recommendedName>
</protein>
<dbReference type="InterPro" id="IPR003838">
    <property type="entry name" value="ABC3_permease_C"/>
</dbReference>
<evidence type="ECO:0000256" key="4">
    <source>
        <dbReference type="ARBA" id="ARBA00022989"/>
    </source>
</evidence>